<dbReference type="EC" id="1.1.99.2" evidence="7"/>
<keyword evidence="3" id="KW-0274">FAD</keyword>
<organism evidence="11 12">
    <name type="scientific">Chenopodium quinoa</name>
    <name type="common">Quinoa</name>
    <dbReference type="NCBI Taxonomy" id="63459"/>
    <lineage>
        <taxon>Eukaryota</taxon>
        <taxon>Viridiplantae</taxon>
        <taxon>Streptophyta</taxon>
        <taxon>Embryophyta</taxon>
        <taxon>Tracheophyta</taxon>
        <taxon>Spermatophyta</taxon>
        <taxon>Magnoliopsida</taxon>
        <taxon>eudicotyledons</taxon>
        <taxon>Gunneridae</taxon>
        <taxon>Pentapetalae</taxon>
        <taxon>Caryophyllales</taxon>
        <taxon>Chenopodiaceae</taxon>
        <taxon>Chenopodioideae</taxon>
        <taxon>Atripliceae</taxon>
        <taxon>Chenopodium</taxon>
    </lineage>
</organism>
<proteinExistence type="inferred from homology"/>
<evidence type="ECO:0000256" key="8">
    <source>
        <dbReference type="ARBA" id="ARBA00041137"/>
    </source>
</evidence>
<reference evidence="11" key="2">
    <citation type="submission" date="2021-03" db="UniProtKB">
        <authorList>
            <consortium name="EnsemblPlants"/>
        </authorList>
    </citation>
    <scope>IDENTIFICATION</scope>
</reference>
<dbReference type="AlphaFoldDB" id="A0A803LTB1"/>
<dbReference type="InterPro" id="IPR036188">
    <property type="entry name" value="FAD/NAD-bd_sf"/>
</dbReference>
<evidence type="ECO:0000259" key="10">
    <source>
        <dbReference type="Pfam" id="PF01266"/>
    </source>
</evidence>
<evidence type="ECO:0000256" key="9">
    <source>
        <dbReference type="SAM" id="MobiDB-lite"/>
    </source>
</evidence>
<evidence type="ECO:0000256" key="2">
    <source>
        <dbReference type="ARBA" id="ARBA00022630"/>
    </source>
</evidence>
<dbReference type="Proteomes" id="UP000596660">
    <property type="component" value="Unplaced"/>
</dbReference>
<evidence type="ECO:0000256" key="6">
    <source>
        <dbReference type="ARBA" id="ARBA00037941"/>
    </source>
</evidence>
<dbReference type="SUPFAM" id="SSF51905">
    <property type="entry name" value="FAD/NAD(P)-binding domain"/>
    <property type="match status" value="1"/>
</dbReference>
<evidence type="ECO:0000313" key="11">
    <source>
        <dbReference type="EnsemblPlants" id="AUR62018455-RA:cds"/>
    </source>
</evidence>
<dbReference type="Gramene" id="AUR62018455-RA">
    <property type="protein sequence ID" value="AUR62018455-RA:cds"/>
    <property type="gene ID" value="AUR62018455"/>
</dbReference>
<dbReference type="Pfam" id="PF01266">
    <property type="entry name" value="DAO"/>
    <property type="match status" value="1"/>
</dbReference>
<protein>
    <recommendedName>
        <fullName evidence="8">L-2-hydroxyglutarate dehydrogenase, mitochondrial</fullName>
        <ecNumber evidence="7">1.1.99.2</ecNumber>
    </recommendedName>
</protein>
<evidence type="ECO:0000313" key="12">
    <source>
        <dbReference type="Proteomes" id="UP000596660"/>
    </source>
</evidence>
<comment type="cofactor">
    <cofactor evidence="1">
        <name>FAD</name>
        <dbReference type="ChEBI" id="CHEBI:57692"/>
    </cofactor>
</comment>
<comment type="catalytic activity">
    <reaction evidence="5">
        <text>(S)-2-hydroxyglutarate + A = 2-oxoglutarate + AH2</text>
        <dbReference type="Rhea" id="RHEA:21252"/>
        <dbReference type="ChEBI" id="CHEBI:13193"/>
        <dbReference type="ChEBI" id="CHEBI:16782"/>
        <dbReference type="ChEBI" id="CHEBI:16810"/>
        <dbReference type="ChEBI" id="CHEBI:17499"/>
        <dbReference type="EC" id="1.1.99.2"/>
    </reaction>
</comment>
<keyword evidence="4" id="KW-0560">Oxidoreductase</keyword>
<dbReference type="GO" id="GO:0047545">
    <property type="term" value="F:(S)-2-hydroxyglutarate dehydrogenase activity"/>
    <property type="evidence" value="ECO:0007669"/>
    <property type="project" value="UniProtKB-EC"/>
</dbReference>
<reference evidence="11" key="1">
    <citation type="journal article" date="2017" name="Nature">
        <title>The genome of Chenopodium quinoa.</title>
        <authorList>
            <person name="Jarvis D.E."/>
            <person name="Ho Y.S."/>
            <person name="Lightfoot D.J."/>
            <person name="Schmoeckel S.M."/>
            <person name="Li B."/>
            <person name="Borm T.J.A."/>
            <person name="Ohyanagi H."/>
            <person name="Mineta K."/>
            <person name="Michell C.T."/>
            <person name="Saber N."/>
            <person name="Kharbatia N.M."/>
            <person name="Rupper R.R."/>
            <person name="Sharp A.R."/>
            <person name="Dally N."/>
            <person name="Boughton B.A."/>
            <person name="Woo Y.H."/>
            <person name="Gao G."/>
            <person name="Schijlen E.G.W.M."/>
            <person name="Guo X."/>
            <person name="Momin A.A."/>
            <person name="Negrao S."/>
            <person name="Al-Babili S."/>
            <person name="Gehring C."/>
            <person name="Roessner U."/>
            <person name="Jung C."/>
            <person name="Murphy K."/>
            <person name="Arold S.T."/>
            <person name="Gojobori T."/>
            <person name="van der Linden C.G."/>
            <person name="van Loo E.N."/>
            <person name="Jellen E.N."/>
            <person name="Maughan P.J."/>
            <person name="Tester M."/>
        </authorList>
    </citation>
    <scope>NUCLEOTIDE SEQUENCE [LARGE SCALE GENOMIC DNA]</scope>
    <source>
        <strain evidence="11">cv. PI 614886</strain>
    </source>
</reference>
<dbReference type="PANTHER" id="PTHR43104">
    <property type="entry name" value="L-2-HYDROXYGLUTARATE DEHYDROGENASE, MITOCHONDRIAL"/>
    <property type="match status" value="1"/>
</dbReference>
<keyword evidence="12" id="KW-1185">Reference proteome</keyword>
<name>A0A803LTB1_CHEQI</name>
<feature type="domain" description="FAD dependent oxidoreductase" evidence="10">
    <location>
        <begin position="50"/>
        <end position="104"/>
    </location>
</feature>
<evidence type="ECO:0000256" key="3">
    <source>
        <dbReference type="ARBA" id="ARBA00022827"/>
    </source>
</evidence>
<evidence type="ECO:0000256" key="4">
    <source>
        <dbReference type="ARBA" id="ARBA00023002"/>
    </source>
</evidence>
<evidence type="ECO:0000256" key="7">
    <source>
        <dbReference type="ARBA" id="ARBA00038878"/>
    </source>
</evidence>
<dbReference type="InterPro" id="IPR006076">
    <property type="entry name" value="FAD-dep_OxRdtase"/>
</dbReference>
<evidence type="ECO:0000256" key="1">
    <source>
        <dbReference type="ARBA" id="ARBA00001974"/>
    </source>
</evidence>
<dbReference type="Gene3D" id="3.50.50.60">
    <property type="entry name" value="FAD/NAD(P)-binding domain"/>
    <property type="match status" value="1"/>
</dbReference>
<dbReference type="EnsemblPlants" id="AUR62018455-RA">
    <property type="protein sequence ID" value="AUR62018455-RA:cds"/>
    <property type="gene ID" value="AUR62018455"/>
</dbReference>
<evidence type="ECO:0000256" key="5">
    <source>
        <dbReference type="ARBA" id="ARBA00036066"/>
    </source>
</evidence>
<keyword evidence="2" id="KW-0285">Flavoprotein</keyword>
<sequence>MMRKSLTTIFLNSLKKTLKIQNPILESSTKSFSSSICNWDSSSAAKEKVDCVVIGAGIVGIAIARELAFKGREVLVIDSGPTFGTVTSSRNSEVIHAGIYYPPNSLKSREDDCGATSEAHGNLDSYGGL</sequence>
<accession>A0A803LTB1</accession>
<feature type="region of interest" description="Disordered" evidence="9">
    <location>
        <begin position="108"/>
        <end position="129"/>
    </location>
</feature>
<comment type="similarity">
    <text evidence="6">Belongs to the L2HGDH family.</text>
</comment>
<dbReference type="PANTHER" id="PTHR43104:SF4">
    <property type="entry name" value="L-2-HYDROXYGLUTARATE DEHYDROGENASE, MITOCHONDRIAL"/>
    <property type="match status" value="1"/>
</dbReference>